<dbReference type="Proteomes" id="UP001594351">
    <property type="component" value="Unassembled WGS sequence"/>
</dbReference>
<dbReference type="Pfam" id="PF04392">
    <property type="entry name" value="ABC_sub_bind"/>
    <property type="match status" value="1"/>
</dbReference>
<sequence length="351" mass="38953">MKNDPRLLEPPARKYSETFICKSTTSLMNCWPGFPTRSGSLVRAGLLQRYLLLKCLVMFLCLVLFSPVHSANQKTVCIVKSKTIAPFETAITGIISVFSKKHKAIIIKELDLQKDDVLADIATLKPDIVLTIGSTATEEIITKVHNIPVIFSMVLDPKPDLFQHEKITGVTLDIPIIYYFEKMRHIIPNRKRVGVIYNPKENQDYILKAKPIAAAAGFTLVPYPVYSTEDIPEIEKLGIDILWLIADKMVCQTPILKQILLKCIRSKKAVIGLAPSYTKAGALFSLSSDYEDIGRQTAELALRVLHGESPQAIPASIPRTIRMHLNVVVAEGLGITIPDHILKSADGIFGQ</sequence>
<dbReference type="CDD" id="cd06325">
    <property type="entry name" value="PBP1_ABC_unchar_transporter"/>
    <property type="match status" value="1"/>
</dbReference>
<organism evidence="1 2">
    <name type="scientific">candidate division CSSED10-310 bacterium</name>
    <dbReference type="NCBI Taxonomy" id="2855610"/>
    <lineage>
        <taxon>Bacteria</taxon>
        <taxon>Bacteria division CSSED10-310</taxon>
    </lineage>
</organism>
<dbReference type="PANTHER" id="PTHR35271">
    <property type="entry name" value="ABC TRANSPORTER, SUBSTRATE-BINDING LIPOPROTEIN-RELATED"/>
    <property type="match status" value="1"/>
</dbReference>
<keyword evidence="2" id="KW-1185">Reference proteome</keyword>
<dbReference type="EMBL" id="JBHPBY010000340">
    <property type="protein sequence ID" value="MFC1852623.1"/>
    <property type="molecule type" value="Genomic_DNA"/>
</dbReference>
<evidence type="ECO:0000313" key="2">
    <source>
        <dbReference type="Proteomes" id="UP001594351"/>
    </source>
</evidence>
<gene>
    <name evidence="1" type="ORF">ACFL27_20690</name>
</gene>
<proteinExistence type="predicted"/>
<name>A0ABV6Z2D8_UNCC1</name>
<dbReference type="PANTHER" id="PTHR35271:SF1">
    <property type="entry name" value="ABC TRANSPORTER, SUBSTRATE-BINDING LIPOPROTEIN"/>
    <property type="match status" value="1"/>
</dbReference>
<comment type="caution">
    <text evidence="1">The sequence shown here is derived from an EMBL/GenBank/DDBJ whole genome shotgun (WGS) entry which is preliminary data.</text>
</comment>
<protein>
    <submittedName>
        <fullName evidence="1">ABC transporter substrate-binding protein</fullName>
    </submittedName>
</protein>
<accession>A0ABV6Z2D8</accession>
<evidence type="ECO:0000313" key="1">
    <source>
        <dbReference type="EMBL" id="MFC1852623.1"/>
    </source>
</evidence>
<dbReference type="Gene3D" id="3.40.50.2300">
    <property type="match status" value="2"/>
</dbReference>
<dbReference type="InterPro" id="IPR007487">
    <property type="entry name" value="ABC_transpt-TYRBP-like"/>
</dbReference>
<reference evidence="1 2" key="1">
    <citation type="submission" date="2024-09" db="EMBL/GenBank/DDBJ databases">
        <title>Laminarin stimulates single cell rates of sulfate reduction while oxygen inhibits transcriptomic activity in coastal marine sediment.</title>
        <authorList>
            <person name="Lindsay M."/>
            <person name="Orcutt B."/>
            <person name="Emerson D."/>
            <person name="Stepanauskas R."/>
            <person name="D'Angelo T."/>
        </authorList>
    </citation>
    <scope>NUCLEOTIDE SEQUENCE [LARGE SCALE GENOMIC DNA]</scope>
    <source>
        <strain evidence="1">SAG AM-311-K15</strain>
    </source>
</reference>